<evidence type="ECO:0000313" key="13">
    <source>
        <dbReference type="EMBL" id="MBZ6078534.1"/>
    </source>
</evidence>
<dbReference type="InterPro" id="IPR015813">
    <property type="entry name" value="Pyrv/PenolPyrv_kinase-like_dom"/>
</dbReference>
<protein>
    <recommendedName>
        <fullName evidence="5 10">Phosphoenolpyruvate carboxylase</fullName>
        <shortName evidence="10">PEPC</shortName>
        <shortName evidence="10">PEPCase</shortName>
        <ecNumber evidence="4 10">4.1.1.31</ecNumber>
    </recommendedName>
</protein>
<gene>
    <name evidence="10 13" type="primary">ppc</name>
    <name evidence="13" type="ORF">K9B37_19945</name>
</gene>
<dbReference type="Proteomes" id="UP000704176">
    <property type="component" value="Unassembled WGS sequence"/>
</dbReference>
<feature type="active site" evidence="10 11">
    <location>
        <position position="151"/>
    </location>
</feature>
<dbReference type="InterPro" id="IPR018129">
    <property type="entry name" value="PEP_COase_Lys_AS"/>
</dbReference>
<evidence type="ECO:0000256" key="7">
    <source>
        <dbReference type="ARBA" id="ARBA00023239"/>
    </source>
</evidence>
<evidence type="ECO:0000313" key="14">
    <source>
        <dbReference type="Proteomes" id="UP000704176"/>
    </source>
</evidence>
<comment type="catalytic activity">
    <reaction evidence="9 10">
        <text>oxaloacetate + phosphate = phosphoenolpyruvate + hydrogencarbonate</text>
        <dbReference type="Rhea" id="RHEA:28370"/>
        <dbReference type="ChEBI" id="CHEBI:16452"/>
        <dbReference type="ChEBI" id="CHEBI:17544"/>
        <dbReference type="ChEBI" id="CHEBI:43474"/>
        <dbReference type="ChEBI" id="CHEBI:58702"/>
        <dbReference type="EC" id="4.1.1.31"/>
    </reaction>
</comment>
<keyword evidence="14" id="KW-1185">Reference proteome</keyword>
<dbReference type="PANTHER" id="PTHR30523">
    <property type="entry name" value="PHOSPHOENOLPYRUVATE CARBOXYLASE"/>
    <property type="match status" value="1"/>
</dbReference>
<evidence type="ECO:0000256" key="5">
    <source>
        <dbReference type="ARBA" id="ARBA00022419"/>
    </source>
</evidence>
<accession>A0ABS7VTM5</accession>
<feature type="active site" evidence="10 12">
    <location>
        <position position="584"/>
    </location>
</feature>
<evidence type="ECO:0000256" key="6">
    <source>
        <dbReference type="ARBA" id="ARBA00022842"/>
    </source>
</evidence>
<evidence type="ECO:0000256" key="3">
    <source>
        <dbReference type="ARBA" id="ARBA00008346"/>
    </source>
</evidence>
<dbReference type="EMBL" id="JAIRBM010000019">
    <property type="protein sequence ID" value="MBZ6078534.1"/>
    <property type="molecule type" value="Genomic_DNA"/>
</dbReference>
<proteinExistence type="inferred from homology"/>
<evidence type="ECO:0000256" key="4">
    <source>
        <dbReference type="ARBA" id="ARBA00012305"/>
    </source>
</evidence>
<evidence type="ECO:0000256" key="1">
    <source>
        <dbReference type="ARBA" id="ARBA00001946"/>
    </source>
</evidence>
<keyword evidence="6 10" id="KW-0460">Magnesium</keyword>
<comment type="function">
    <text evidence="2 10">Forms oxaloacetate, a four-carbon dicarboxylic acid source for the tricarboxylic acid cycle.</text>
</comment>
<dbReference type="Gene3D" id="1.20.1440.90">
    <property type="entry name" value="Phosphoenolpyruvate/pyruvate domain"/>
    <property type="match status" value="1"/>
</dbReference>
<comment type="caution">
    <text evidence="13">The sequence shown here is derived from an EMBL/GenBank/DDBJ whole genome shotgun (WGS) entry which is preliminary data.</text>
</comment>
<dbReference type="GO" id="GO:0008964">
    <property type="term" value="F:phosphoenolpyruvate carboxylase activity"/>
    <property type="evidence" value="ECO:0007669"/>
    <property type="project" value="UniProtKB-EC"/>
</dbReference>
<comment type="cofactor">
    <cofactor evidence="1 10">
        <name>Mg(2+)</name>
        <dbReference type="ChEBI" id="CHEBI:18420"/>
    </cofactor>
</comment>
<dbReference type="PROSITE" id="PS00781">
    <property type="entry name" value="PEPCASE_1"/>
    <property type="match status" value="1"/>
</dbReference>
<name>A0ABS7VTM5_9HYPH</name>
<evidence type="ECO:0000256" key="2">
    <source>
        <dbReference type="ARBA" id="ARBA00003670"/>
    </source>
</evidence>
<dbReference type="InterPro" id="IPR022805">
    <property type="entry name" value="PEP_COase_bac/pln-type"/>
</dbReference>
<sequence>MSQIVPDLTPEKDLPLRDDIRLLGRLLGDTIREQEGDAVFDVVERIRQTSIRFHRDEDQIARQELETTLNSLSRGRTNQIIRAYSYFSHLANIAEDQHHVRRSRAHAMAASAPREGTMTRALKLAQEAGVTQGDLQRFFASALVCPVLTAHPTEVRRKSTIDREMEVAQILAQRDRQHLIPEELAASEEALRRAVLTLWQTSILRRNRLKVIDEVVNGLSYYDYTFFQELPRFYAALEDQLAAMEPMWQTQELPSFLRMGSWIGGDRDGNPFVTADALRQALHLQSRQVIGFYLEEIHCLGGELSLDGRYVSISEQLQALVDTSPDHSPHRQDEPYRRAISGIYARLAATAKALGHGEVAHHPAGEAPAYSSVEELAGDLSILHRSLMVNGSGVLARGRLRKLRRAVDVFGFHLASIDLRQNADVHERVVAELIEKACPGTGYAQRAEKDRIAFLLEELRTPRLLTSPYLDYSKETASEIAIIREAAKSHTLYGQAAVSNYVISKASDPSDVLEVALLLKEAGLLRPSTGEMSINIVPLFETIDDLRRCGQVMETLFSMPDYMQLLRSRGQIQEVMLGYSDSNKDGGFLTSGWELYKAEIKLVEVFRKHGVALRLFHGRGGSVGRGGGPSYQAILAQPGGAVQGAIRITEQGEVIAGKYSNPDLGRRNLEILASATLEATLLHTGTPAPRDEYLRTMEELSNHAYQAYRGLVYETEGFERYFWESTVIGEIANLNIGSRPASRTNSRRIEDLRAIPWVFGWAQCRLMLPGWYGFGAAVNAWLQSHSDTGLSLLQEMYREWPFFEALLSNMDMVLAKSNIAIASRYAQLVEDEKLRETIFPRVRREWEDSISKLLAITGQKALLERNPLLARSIRNRFPYLDPLNHLQVELLKRHRAGDADERVVEGIHLSINGIAAGLRNSG</sequence>
<organism evidence="13 14">
    <name type="scientific">Microvirga puerhi</name>
    <dbReference type="NCBI Taxonomy" id="2876078"/>
    <lineage>
        <taxon>Bacteria</taxon>
        <taxon>Pseudomonadati</taxon>
        <taxon>Pseudomonadota</taxon>
        <taxon>Alphaproteobacteria</taxon>
        <taxon>Hyphomicrobiales</taxon>
        <taxon>Methylobacteriaceae</taxon>
        <taxon>Microvirga</taxon>
    </lineage>
</organism>
<dbReference type="EC" id="4.1.1.31" evidence="4 10"/>
<dbReference type="InterPro" id="IPR021135">
    <property type="entry name" value="PEP_COase"/>
</dbReference>
<keyword evidence="8 10" id="KW-0120">Carbon dioxide fixation</keyword>
<reference evidence="13 14" key="1">
    <citation type="submission" date="2021-09" db="EMBL/GenBank/DDBJ databases">
        <title>The complete genome sequence of a new microorganism.</title>
        <authorList>
            <person name="Zi Z."/>
        </authorList>
    </citation>
    <scope>NUCLEOTIDE SEQUENCE [LARGE SCALE GENOMIC DNA]</scope>
    <source>
        <strain evidence="13 14">WGZ8</strain>
    </source>
</reference>
<dbReference type="PROSITE" id="PS00393">
    <property type="entry name" value="PEPCASE_2"/>
    <property type="match status" value="1"/>
</dbReference>
<evidence type="ECO:0000256" key="11">
    <source>
        <dbReference type="PROSITE-ProRule" id="PRU10111"/>
    </source>
</evidence>
<evidence type="ECO:0000256" key="8">
    <source>
        <dbReference type="ARBA" id="ARBA00023300"/>
    </source>
</evidence>
<dbReference type="Pfam" id="PF00311">
    <property type="entry name" value="PEPcase"/>
    <property type="match status" value="1"/>
</dbReference>
<comment type="subunit">
    <text evidence="10">Homotetramer.</text>
</comment>
<dbReference type="NCBIfam" id="NF000584">
    <property type="entry name" value="PRK00009.1"/>
    <property type="match status" value="1"/>
</dbReference>
<evidence type="ECO:0000256" key="12">
    <source>
        <dbReference type="PROSITE-ProRule" id="PRU10112"/>
    </source>
</evidence>
<dbReference type="RefSeq" id="WP_224315283.1">
    <property type="nucleotide sequence ID" value="NZ_JAIRBM010000019.1"/>
</dbReference>
<keyword evidence="7 10" id="KW-0456">Lyase</keyword>
<evidence type="ECO:0000256" key="10">
    <source>
        <dbReference type="HAMAP-Rule" id="MF_00595"/>
    </source>
</evidence>
<evidence type="ECO:0000256" key="9">
    <source>
        <dbReference type="ARBA" id="ARBA00048995"/>
    </source>
</evidence>
<comment type="similarity">
    <text evidence="3 10">Belongs to the PEPCase type 1 family.</text>
</comment>
<dbReference type="PRINTS" id="PR00150">
    <property type="entry name" value="PEPCARBXLASE"/>
</dbReference>
<dbReference type="SUPFAM" id="SSF51621">
    <property type="entry name" value="Phosphoenolpyruvate/pyruvate domain"/>
    <property type="match status" value="1"/>
</dbReference>
<dbReference type="HAMAP" id="MF_00595">
    <property type="entry name" value="PEPcase_type1"/>
    <property type="match status" value="1"/>
</dbReference>
<dbReference type="PANTHER" id="PTHR30523:SF6">
    <property type="entry name" value="PHOSPHOENOLPYRUVATE CARBOXYLASE"/>
    <property type="match status" value="1"/>
</dbReference>
<dbReference type="InterPro" id="IPR033129">
    <property type="entry name" value="PEPCASE_His_AS"/>
</dbReference>